<organism evidence="4 5">
    <name type="scientific">Caproiciproducens galactitolivorans</name>
    <dbReference type="NCBI Taxonomy" id="642589"/>
    <lineage>
        <taxon>Bacteria</taxon>
        <taxon>Bacillati</taxon>
        <taxon>Bacillota</taxon>
        <taxon>Clostridia</taxon>
        <taxon>Eubacteriales</taxon>
        <taxon>Acutalibacteraceae</taxon>
        <taxon>Caproiciproducens</taxon>
    </lineage>
</organism>
<protein>
    <submittedName>
        <fullName evidence="4">Corrinoid ABC transporter substrate-binding protein</fullName>
    </submittedName>
</protein>
<dbReference type="GO" id="GO:0071281">
    <property type="term" value="P:cellular response to iron ion"/>
    <property type="evidence" value="ECO:0007669"/>
    <property type="project" value="TreeGrafter"/>
</dbReference>
<keyword evidence="2" id="KW-0732">Signal</keyword>
<dbReference type="Gene3D" id="1.10.101.10">
    <property type="entry name" value="PGBD-like superfamily/PGBD"/>
    <property type="match status" value="1"/>
</dbReference>
<evidence type="ECO:0000256" key="2">
    <source>
        <dbReference type="SAM" id="SignalP"/>
    </source>
</evidence>
<name>A0A4Z0Y1T1_9FIRM</name>
<feature type="chain" id="PRO_5039628646" evidence="2">
    <location>
        <begin position="21"/>
        <end position="397"/>
    </location>
</feature>
<gene>
    <name evidence="4" type="ORF">CAGA_13440</name>
</gene>
<dbReference type="InterPro" id="IPR036365">
    <property type="entry name" value="PGBD-like_sf"/>
</dbReference>
<reference evidence="4 5" key="1">
    <citation type="submission" date="2019-04" db="EMBL/GenBank/DDBJ databases">
        <authorList>
            <person name="Poehlein A."/>
            <person name="Bengelsdorf F.R."/>
            <person name="Duerre P."/>
            <person name="Daniel R."/>
        </authorList>
    </citation>
    <scope>NUCLEOTIDE SEQUENCE [LARGE SCALE GENOMIC DNA]</scope>
    <source>
        <strain evidence="4 5">BS-1</strain>
    </source>
</reference>
<dbReference type="InterPro" id="IPR002491">
    <property type="entry name" value="ABC_transptr_periplasmic_BD"/>
</dbReference>
<dbReference type="RefSeq" id="WP_135659058.1">
    <property type="nucleotide sequence ID" value="NZ_JAJUFJ010000014.1"/>
</dbReference>
<feature type="domain" description="Fe/B12 periplasmic-binding" evidence="3">
    <location>
        <begin position="52"/>
        <end position="300"/>
    </location>
</feature>
<dbReference type="AlphaFoldDB" id="A0A4Z0Y1T1"/>
<keyword evidence="5" id="KW-1185">Reference proteome</keyword>
<dbReference type="InterPro" id="IPR002477">
    <property type="entry name" value="Peptidoglycan-bd-like"/>
</dbReference>
<dbReference type="SUPFAM" id="SSF53807">
    <property type="entry name" value="Helical backbone' metal receptor"/>
    <property type="match status" value="1"/>
</dbReference>
<dbReference type="PANTHER" id="PTHR30535">
    <property type="entry name" value="VITAMIN B12-BINDING PROTEIN"/>
    <property type="match status" value="1"/>
</dbReference>
<proteinExistence type="inferred from homology"/>
<evidence type="ECO:0000313" key="4">
    <source>
        <dbReference type="EMBL" id="TGJ76797.1"/>
    </source>
</evidence>
<evidence type="ECO:0000256" key="1">
    <source>
        <dbReference type="ARBA" id="ARBA00008814"/>
    </source>
</evidence>
<feature type="signal peptide" evidence="2">
    <location>
        <begin position="1"/>
        <end position="20"/>
    </location>
</feature>
<dbReference type="InterPro" id="IPR050902">
    <property type="entry name" value="ABC_Transporter_SBP"/>
</dbReference>
<comment type="caution">
    <text evidence="4">The sequence shown here is derived from an EMBL/GenBank/DDBJ whole genome shotgun (WGS) entry which is preliminary data.</text>
</comment>
<dbReference type="PANTHER" id="PTHR30535:SF34">
    <property type="entry name" value="MOLYBDATE-BINDING PROTEIN MOLA"/>
    <property type="match status" value="1"/>
</dbReference>
<dbReference type="SUPFAM" id="SSF47090">
    <property type="entry name" value="PGBD-like"/>
    <property type="match status" value="1"/>
</dbReference>
<dbReference type="OrthoDB" id="1838047at2"/>
<dbReference type="Pfam" id="PF01471">
    <property type="entry name" value="PG_binding_1"/>
    <property type="match status" value="1"/>
</dbReference>
<sequence>MLKRLTAFFLSVILAAGALTACGSKNDISSGAGEKDFPVKIGDVTIHREPSGVAVLSPNLADVVLAMDYEISLKAKSVECTQSDLSVLPNVTLDEAQKIKDLGADLVLTDKKPSEAQIEAMNKAGITVLTIRAATSREDLDRLYSEVGSALKGAKTGYEKGQKTSQSIFLTIDDISRIIPHSNKPITVAYLFDADGGVVTGDTLQGKLIESAGLINAASGGTGNKMPVSELLIANPQYIFCPTGVKAKLEASAEYKKLDAVKSGKVYEMNPNLMLLQGRGMVDAVTFIAGKVYPQLTEGTNISGTSSASFTTGGASGSMDTSITLKKGDKNDNVLKMQKRLQELGYMFVKPTGEFAEGTEQSVKDFQLLNGMPTTGIADPKTLQKMFSSDAKKRTTP</sequence>
<comment type="similarity">
    <text evidence="1">Belongs to the bacterial solute-binding protein 8 family.</text>
</comment>
<dbReference type="Pfam" id="PF01497">
    <property type="entry name" value="Peripla_BP_2"/>
    <property type="match status" value="1"/>
</dbReference>
<evidence type="ECO:0000259" key="3">
    <source>
        <dbReference type="PROSITE" id="PS50983"/>
    </source>
</evidence>
<dbReference type="EMBL" id="SRMQ01000004">
    <property type="protein sequence ID" value="TGJ76797.1"/>
    <property type="molecule type" value="Genomic_DNA"/>
</dbReference>
<dbReference type="PROSITE" id="PS51257">
    <property type="entry name" value="PROKAR_LIPOPROTEIN"/>
    <property type="match status" value="1"/>
</dbReference>
<dbReference type="InterPro" id="IPR036366">
    <property type="entry name" value="PGBDSf"/>
</dbReference>
<dbReference type="Gene3D" id="3.40.50.1980">
    <property type="entry name" value="Nitrogenase molybdenum iron protein domain"/>
    <property type="match status" value="2"/>
</dbReference>
<dbReference type="PROSITE" id="PS50983">
    <property type="entry name" value="FE_B12_PBP"/>
    <property type="match status" value="1"/>
</dbReference>
<accession>A0A4Z0Y1T1</accession>
<evidence type="ECO:0000313" key="5">
    <source>
        <dbReference type="Proteomes" id="UP000297714"/>
    </source>
</evidence>
<dbReference type="Proteomes" id="UP000297714">
    <property type="component" value="Unassembled WGS sequence"/>
</dbReference>